<dbReference type="RefSeq" id="WP_190836614.1">
    <property type="nucleotide sequence ID" value="NZ_CAWPPI010000110.1"/>
</dbReference>
<comment type="caution">
    <text evidence="2">The sequence shown here is derived from an EMBL/GenBank/DDBJ whole genome shotgun (WGS) entry which is preliminary data.</text>
</comment>
<sequence>MKEILAYFCLPSVAFAWFVLFLEREEARSQEKEKERREMEDAIEDYEEEMIKKIAELEIENEEMEKKNKAEEERAKNPIVKFFRITNNK</sequence>
<reference evidence="2" key="1">
    <citation type="submission" date="2020-09" db="EMBL/GenBank/DDBJ databases">
        <title>Iningainema tapete sp. nov. (Scytonemataceae, Cyanobacteria) from greenhouses in central Florida (USA) produces two types of nodularin with biosynthetic potential for microcystin-LR and anabaenopeptins.</title>
        <authorList>
            <person name="Berthold D.E."/>
            <person name="Lefler F.W."/>
            <person name="Huang I.-S."/>
            <person name="Abdulla H."/>
            <person name="Zimba P.V."/>
            <person name="Laughinghouse H.D. IV."/>
        </authorList>
    </citation>
    <scope>NUCLEOTIDE SEQUENCE</scope>
    <source>
        <strain evidence="2">BLCCT55</strain>
    </source>
</reference>
<accession>A0A8J7CHE8</accession>
<evidence type="ECO:0000313" key="3">
    <source>
        <dbReference type="Proteomes" id="UP000629098"/>
    </source>
</evidence>
<name>A0A8J7CHE8_9CYAN</name>
<dbReference type="AlphaFoldDB" id="A0A8J7CHE8"/>
<organism evidence="2 3">
    <name type="scientific">Iningainema tapete BLCC-T55</name>
    <dbReference type="NCBI Taxonomy" id="2748662"/>
    <lineage>
        <taxon>Bacteria</taxon>
        <taxon>Bacillati</taxon>
        <taxon>Cyanobacteriota</taxon>
        <taxon>Cyanophyceae</taxon>
        <taxon>Nostocales</taxon>
        <taxon>Scytonemataceae</taxon>
        <taxon>Iningainema tapete</taxon>
    </lineage>
</organism>
<evidence type="ECO:0000256" key="1">
    <source>
        <dbReference type="SAM" id="Coils"/>
    </source>
</evidence>
<feature type="coiled-coil region" evidence="1">
    <location>
        <begin position="22"/>
        <end position="74"/>
    </location>
</feature>
<proteinExistence type="predicted"/>
<evidence type="ECO:0000313" key="2">
    <source>
        <dbReference type="EMBL" id="MBD2777555.1"/>
    </source>
</evidence>
<keyword evidence="1" id="KW-0175">Coiled coil</keyword>
<dbReference type="EMBL" id="JACXAE010000110">
    <property type="protein sequence ID" value="MBD2777555.1"/>
    <property type="molecule type" value="Genomic_DNA"/>
</dbReference>
<gene>
    <name evidence="2" type="ORF">ICL16_37315</name>
</gene>
<protein>
    <submittedName>
        <fullName evidence="2">Uncharacterized protein</fullName>
    </submittedName>
</protein>
<dbReference type="Proteomes" id="UP000629098">
    <property type="component" value="Unassembled WGS sequence"/>
</dbReference>
<keyword evidence="3" id="KW-1185">Reference proteome</keyword>